<dbReference type="InterPro" id="IPR013784">
    <property type="entry name" value="Carb-bd-like_fold"/>
</dbReference>
<feature type="chain" id="PRO_5007512068" description="Rhamnogalacturonan lyase domain-containing protein" evidence="1">
    <location>
        <begin position="27"/>
        <end position="242"/>
    </location>
</feature>
<protein>
    <recommendedName>
        <fullName evidence="4">Rhamnogalacturonan lyase domain-containing protein</fullName>
    </recommendedName>
</protein>
<dbReference type="RefSeq" id="WP_157899719.1">
    <property type="nucleotide sequence ID" value="NZ_CP015136.1"/>
</dbReference>
<evidence type="ECO:0000313" key="2">
    <source>
        <dbReference type="EMBL" id="AMY12063.1"/>
    </source>
</evidence>
<gene>
    <name evidence="2" type="ORF">LuPra_05335</name>
</gene>
<evidence type="ECO:0000256" key="1">
    <source>
        <dbReference type="SAM" id="SignalP"/>
    </source>
</evidence>
<dbReference type="GO" id="GO:0030246">
    <property type="term" value="F:carbohydrate binding"/>
    <property type="evidence" value="ECO:0007669"/>
    <property type="project" value="InterPro"/>
</dbReference>
<name>A0A143PV69_LUTPR</name>
<sequence precursor="true">MRVAGNTLRLAIVLAVVSIYPGVAMAASSVTGTITFAGKAPALRPLSMDADPACAKKHTAPVANEMLALGSGNTMGNILVWVSKGLPAGKAFPVPKTPVTLDQNGCQYKPHVMGIMVGQTYRILNSDGVLHNIHTLPKVNPAFNKGMPATLKEATTTFGKPEEVFHIKCDVHPWMSAYVAVFTHPFFSVSGTDGKFTISGLDPGTYEITAWHEKLGTQTASVTVAANESKPQNFKFATPGAK</sequence>
<keyword evidence="3" id="KW-1185">Reference proteome</keyword>
<accession>A0A143PV69</accession>
<dbReference type="SUPFAM" id="SSF49452">
    <property type="entry name" value="Starch-binding domain-like"/>
    <property type="match status" value="1"/>
</dbReference>
<dbReference type="Gene3D" id="2.60.40.1120">
    <property type="entry name" value="Carboxypeptidase-like, regulatory domain"/>
    <property type="match status" value="1"/>
</dbReference>
<reference evidence="2 3" key="1">
    <citation type="journal article" date="2016" name="Genome Announc.">
        <title>First Complete Genome Sequence of a Subdivision 6 Acidobacterium Strain.</title>
        <authorList>
            <person name="Huang S."/>
            <person name="Vieira S."/>
            <person name="Bunk B."/>
            <person name="Riedel T."/>
            <person name="Sproer C."/>
            <person name="Overmann J."/>
        </authorList>
    </citation>
    <scope>NUCLEOTIDE SEQUENCE [LARGE SCALE GENOMIC DNA]</scope>
    <source>
        <strain evidence="3">DSM 100886 HEG_-6_39</strain>
    </source>
</reference>
<dbReference type="SUPFAM" id="SSF49503">
    <property type="entry name" value="Cupredoxins"/>
    <property type="match status" value="1"/>
</dbReference>
<organism evidence="2 3">
    <name type="scientific">Luteitalea pratensis</name>
    <dbReference type="NCBI Taxonomy" id="1855912"/>
    <lineage>
        <taxon>Bacteria</taxon>
        <taxon>Pseudomonadati</taxon>
        <taxon>Acidobacteriota</taxon>
        <taxon>Vicinamibacteria</taxon>
        <taxon>Vicinamibacterales</taxon>
        <taxon>Vicinamibacteraceae</taxon>
        <taxon>Luteitalea</taxon>
    </lineage>
</organism>
<proteinExistence type="predicted"/>
<feature type="signal peptide" evidence="1">
    <location>
        <begin position="1"/>
        <end position="26"/>
    </location>
</feature>
<dbReference type="KEGG" id="abac:LuPra_05335"/>
<dbReference type="Proteomes" id="UP000076079">
    <property type="component" value="Chromosome"/>
</dbReference>
<dbReference type="OrthoDB" id="9772097at2"/>
<keyword evidence="1" id="KW-0732">Signal</keyword>
<evidence type="ECO:0000313" key="3">
    <source>
        <dbReference type="Proteomes" id="UP000076079"/>
    </source>
</evidence>
<evidence type="ECO:0008006" key="4">
    <source>
        <dbReference type="Google" id="ProtNLM"/>
    </source>
</evidence>
<dbReference type="AlphaFoldDB" id="A0A143PV69"/>
<dbReference type="EMBL" id="CP015136">
    <property type="protein sequence ID" value="AMY12063.1"/>
    <property type="molecule type" value="Genomic_DNA"/>
</dbReference>
<reference evidence="3" key="2">
    <citation type="submission" date="2016-04" db="EMBL/GenBank/DDBJ databases">
        <title>First Complete Genome Sequence of a Subdivision 6 Acidobacterium.</title>
        <authorList>
            <person name="Huang S."/>
            <person name="Vieira S."/>
            <person name="Bunk B."/>
            <person name="Riedel T."/>
            <person name="Sproeer C."/>
            <person name="Overmann J."/>
        </authorList>
    </citation>
    <scope>NUCLEOTIDE SEQUENCE [LARGE SCALE GENOMIC DNA]</scope>
    <source>
        <strain evidence="3">DSM 100886 HEG_-6_39</strain>
    </source>
</reference>
<dbReference type="Pfam" id="PF13620">
    <property type="entry name" value="CarboxypepD_reg"/>
    <property type="match status" value="1"/>
</dbReference>
<dbReference type="InterPro" id="IPR008972">
    <property type="entry name" value="Cupredoxin"/>
</dbReference>
<dbReference type="Gene3D" id="2.60.40.420">
    <property type="entry name" value="Cupredoxins - blue copper proteins"/>
    <property type="match status" value="1"/>
</dbReference>
<dbReference type="STRING" id="1855912.LuPra_05335"/>